<dbReference type="InterPro" id="IPR000568">
    <property type="entry name" value="ATP_synth_F0_asu"/>
</dbReference>
<evidence type="ECO:0000256" key="3">
    <source>
        <dbReference type="ARBA" id="ARBA00022448"/>
    </source>
</evidence>
<evidence type="ECO:0000256" key="1">
    <source>
        <dbReference type="ARBA" id="ARBA00004141"/>
    </source>
</evidence>
<keyword evidence="5 11" id="KW-0812">Transmembrane</keyword>
<dbReference type="PANTHER" id="PTHR42823:SF3">
    <property type="entry name" value="ATP SYNTHASE SUBUNIT A, CHLOROPLASTIC"/>
    <property type="match status" value="1"/>
</dbReference>
<dbReference type="InterPro" id="IPR035908">
    <property type="entry name" value="F0_ATP_A_sf"/>
</dbReference>
<dbReference type="SUPFAM" id="SSF81336">
    <property type="entry name" value="F1F0 ATP synthase subunit A"/>
    <property type="match status" value="1"/>
</dbReference>
<keyword evidence="3 11" id="KW-0813">Transport</keyword>
<dbReference type="CDD" id="cd00310">
    <property type="entry name" value="ATP-synt_Fo_a_6"/>
    <property type="match status" value="1"/>
</dbReference>
<keyword evidence="10 11" id="KW-0066">ATP synthesis</keyword>
<dbReference type="RefSeq" id="WP_209460789.1">
    <property type="nucleotide sequence ID" value="NZ_JAGGKC010000034.1"/>
</dbReference>
<evidence type="ECO:0000256" key="9">
    <source>
        <dbReference type="ARBA" id="ARBA00023136"/>
    </source>
</evidence>
<feature type="transmembrane region" description="Helical" evidence="11">
    <location>
        <begin position="206"/>
        <end position="226"/>
    </location>
</feature>
<comment type="subcellular location">
    <subcellularLocation>
        <location evidence="11 12">Cell membrane</location>
        <topology evidence="11 12">Multi-pass membrane protein</topology>
    </subcellularLocation>
    <subcellularLocation>
        <location evidence="1">Membrane</location>
        <topology evidence="1">Multi-pass membrane protein</topology>
    </subcellularLocation>
</comment>
<keyword evidence="7 11" id="KW-1133">Transmembrane helix</keyword>
<organism evidence="13 14">
    <name type="scientific">Youngiibacter multivorans</name>
    <dbReference type="NCBI Taxonomy" id="937251"/>
    <lineage>
        <taxon>Bacteria</taxon>
        <taxon>Bacillati</taxon>
        <taxon>Bacillota</taxon>
        <taxon>Clostridia</taxon>
        <taxon>Eubacteriales</taxon>
        <taxon>Clostridiaceae</taxon>
        <taxon>Youngiibacter</taxon>
    </lineage>
</organism>
<comment type="function">
    <text evidence="11 12">Key component of the proton channel; it plays a direct role in the translocation of protons across the membrane.</text>
</comment>
<accession>A0ABS4G7W6</accession>
<keyword evidence="9 11" id="KW-0472">Membrane</keyword>
<dbReference type="Pfam" id="PF00119">
    <property type="entry name" value="ATP-synt_A"/>
    <property type="match status" value="1"/>
</dbReference>
<dbReference type="PRINTS" id="PR00123">
    <property type="entry name" value="ATPASEA"/>
</dbReference>
<evidence type="ECO:0000256" key="10">
    <source>
        <dbReference type="ARBA" id="ARBA00023310"/>
    </source>
</evidence>
<sequence>MVEFLTAEPILEFELAGIGIALTQPMIVTTAIVLISMLVVYFLTRDLKVIPEKKKQVIMEAAYNFIYGLVSDNMGEKFMSFVPFIGSIIMFLILVNFVGLIGIQPPTTSFSTTLGLGLTSFVVVQATAIRNGGLGNYIKSYFKPYPFLFPITLLDRLLLPVSLSLRLFGNVVAATTVMSLIYGALHELNFFAQLLIPIPFHMYFDIFDGLIQAVIFTFLTMVQIKIVSDEATGHHE</sequence>
<feature type="transmembrane region" description="Helical" evidence="11">
    <location>
        <begin position="109"/>
        <end position="129"/>
    </location>
</feature>
<dbReference type="PROSITE" id="PS00449">
    <property type="entry name" value="ATPASE_A"/>
    <property type="match status" value="1"/>
</dbReference>
<feature type="transmembrane region" description="Helical" evidence="11">
    <location>
        <begin position="20"/>
        <end position="44"/>
    </location>
</feature>
<keyword evidence="6 11" id="KW-0375">Hydrogen ion transport</keyword>
<evidence type="ECO:0000256" key="7">
    <source>
        <dbReference type="ARBA" id="ARBA00022989"/>
    </source>
</evidence>
<evidence type="ECO:0000256" key="5">
    <source>
        <dbReference type="ARBA" id="ARBA00022692"/>
    </source>
</evidence>
<dbReference type="HAMAP" id="MF_01393">
    <property type="entry name" value="ATP_synth_a_bact"/>
    <property type="match status" value="1"/>
</dbReference>
<protein>
    <recommendedName>
        <fullName evidence="11 12">ATP synthase subunit a</fullName>
    </recommendedName>
    <alternativeName>
        <fullName evidence="11">ATP synthase F0 sector subunit a</fullName>
    </alternativeName>
    <alternativeName>
        <fullName evidence="11">F-ATPase subunit 6</fullName>
    </alternativeName>
</protein>
<gene>
    <name evidence="11" type="primary">atpB</name>
    <name evidence="13" type="ORF">J2Z34_003139</name>
</gene>
<comment type="caution">
    <text evidence="13">The sequence shown here is derived from an EMBL/GenBank/DDBJ whole genome shotgun (WGS) entry which is preliminary data.</text>
</comment>
<dbReference type="Gene3D" id="1.20.120.220">
    <property type="entry name" value="ATP synthase, F0 complex, subunit A"/>
    <property type="match status" value="1"/>
</dbReference>
<dbReference type="NCBIfam" id="TIGR01131">
    <property type="entry name" value="ATP_synt_6_or_A"/>
    <property type="match status" value="1"/>
</dbReference>
<keyword evidence="11" id="KW-1003">Cell membrane</keyword>
<evidence type="ECO:0000256" key="11">
    <source>
        <dbReference type="HAMAP-Rule" id="MF_01393"/>
    </source>
</evidence>
<keyword evidence="4 11" id="KW-0138">CF(0)</keyword>
<keyword evidence="14" id="KW-1185">Reference proteome</keyword>
<evidence type="ECO:0000256" key="4">
    <source>
        <dbReference type="ARBA" id="ARBA00022547"/>
    </source>
</evidence>
<reference evidence="13 14" key="1">
    <citation type="submission" date="2021-03" db="EMBL/GenBank/DDBJ databases">
        <title>Genomic Encyclopedia of Type Strains, Phase IV (KMG-IV): sequencing the most valuable type-strain genomes for metagenomic binning, comparative biology and taxonomic classification.</title>
        <authorList>
            <person name="Goeker M."/>
        </authorList>
    </citation>
    <scope>NUCLEOTIDE SEQUENCE [LARGE SCALE GENOMIC DNA]</scope>
    <source>
        <strain evidence="13 14">DSM 6139</strain>
    </source>
</reference>
<evidence type="ECO:0000313" key="14">
    <source>
        <dbReference type="Proteomes" id="UP001519271"/>
    </source>
</evidence>
<dbReference type="Proteomes" id="UP001519271">
    <property type="component" value="Unassembled WGS sequence"/>
</dbReference>
<proteinExistence type="inferred from homology"/>
<evidence type="ECO:0000256" key="2">
    <source>
        <dbReference type="ARBA" id="ARBA00006810"/>
    </source>
</evidence>
<comment type="similarity">
    <text evidence="2 11 12">Belongs to the ATPase A chain family.</text>
</comment>
<dbReference type="EMBL" id="JAGGKC010000034">
    <property type="protein sequence ID" value="MBP1920624.1"/>
    <property type="molecule type" value="Genomic_DNA"/>
</dbReference>
<dbReference type="NCBIfam" id="NF004484">
    <property type="entry name" value="PRK05815.3-2"/>
    <property type="match status" value="1"/>
</dbReference>
<feature type="transmembrane region" description="Helical" evidence="11">
    <location>
        <begin position="165"/>
        <end position="185"/>
    </location>
</feature>
<evidence type="ECO:0000256" key="6">
    <source>
        <dbReference type="ARBA" id="ARBA00022781"/>
    </source>
</evidence>
<evidence type="ECO:0000313" key="13">
    <source>
        <dbReference type="EMBL" id="MBP1920624.1"/>
    </source>
</evidence>
<dbReference type="InterPro" id="IPR045082">
    <property type="entry name" value="ATP_syn_F0_a_bact/chloroplast"/>
</dbReference>
<evidence type="ECO:0000256" key="8">
    <source>
        <dbReference type="ARBA" id="ARBA00023065"/>
    </source>
</evidence>
<evidence type="ECO:0000256" key="12">
    <source>
        <dbReference type="RuleBase" id="RU000483"/>
    </source>
</evidence>
<dbReference type="InterPro" id="IPR023011">
    <property type="entry name" value="ATP_synth_F0_asu_AS"/>
</dbReference>
<name>A0ABS4G7W6_9CLOT</name>
<keyword evidence="8 11" id="KW-0406">Ion transport</keyword>
<dbReference type="PANTHER" id="PTHR42823">
    <property type="entry name" value="ATP SYNTHASE SUBUNIT A, CHLOROPLASTIC"/>
    <property type="match status" value="1"/>
</dbReference>
<feature type="transmembrane region" description="Helical" evidence="11">
    <location>
        <begin position="81"/>
        <end position="103"/>
    </location>
</feature>